<evidence type="ECO:0000313" key="1">
    <source>
        <dbReference type="EMBL" id="BES80913.1"/>
    </source>
</evidence>
<sequence>MDAAPEEKKLLRVLRSIADIRLDVDSLGVDVRLTEQGRKETVHRFRLNVATPTAGLSVIEEYRLDLLLEERCIY</sequence>
<accession>A0ABM8IXM4</accession>
<evidence type="ECO:0000313" key="2">
    <source>
        <dbReference type="Proteomes" id="UP001341135"/>
    </source>
</evidence>
<dbReference type="GeneID" id="89288515"/>
<reference evidence="1 2" key="1">
    <citation type="submission" date="2023-09" db="EMBL/GenBank/DDBJ databases">
        <title>Pyrofollis japonicus gen. nov. sp. nov., a novel member of the family Pyrodictiaceae isolated from the Iheya North hydrothermal field.</title>
        <authorList>
            <person name="Miyazaki U."/>
            <person name="Sanari M."/>
            <person name="Tame A."/>
            <person name="Kitajima M."/>
            <person name="Okamoto A."/>
            <person name="Sawayama S."/>
            <person name="Miyazaki J."/>
            <person name="Takai K."/>
            <person name="Nakagawa S."/>
        </authorList>
    </citation>
    <scope>NUCLEOTIDE SEQUENCE [LARGE SCALE GENOMIC DNA]</scope>
    <source>
        <strain evidence="1 2">AV2</strain>
    </source>
</reference>
<gene>
    <name evidence="1" type="ORF">PABY_04800</name>
</gene>
<keyword evidence="2" id="KW-1185">Reference proteome</keyword>
<name>A0ABM8IXM4_9CREN</name>
<dbReference type="EMBL" id="AP028907">
    <property type="protein sequence ID" value="BES80913.1"/>
    <property type="molecule type" value="Genomic_DNA"/>
</dbReference>
<proteinExistence type="predicted"/>
<dbReference type="RefSeq" id="WP_338251553.1">
    <property type="nucleotide sequence ID" value="NZ_AP028907.1"/>
</dbReference>
<dbReference type="Proteomes" id="UP001341135">
    <property type="component" value="Chromosome"/>
</dbReference>
<organism evidence="1 2">
    <name type="scientific">Pyrodictium abyssi</name>
    <dbReference type="NCBI Taxonomy" id="54256"/>
    <lineage>
        <taxon>Archaea</taxon>
        <taxon>Thermoproteota</taxon>
        <taxon>Thermoprotei</taxon>
        <taxon>Desulfurococcales</taxon>
        <taxon>Pyrodictiaceae</taxon>
        <taxon>Pyrodictium</taxon>
    </lineage>
</organism>
<protein>
    <submittedName>
        <fullName evidence="1">Uncharacterized protein</fullName>
    </submittedName>
</protein>